<dbReference type="GO" id="GO:0007096">
    <property type="term" value="P:regulation of exit from mitosis"/>
    <property type="evidence" value="ECO:0007669"/>
    <property type="project" value="InterPro"/>
</dbReference>
<proteinExistence type="predicted"/>
<dbReference type="AlphaFoldDB" id="A0A1D2NJY0"/>
<protein>
    <submittedName>
        <fullName evidence="1">Uncharacterized protein</fullName>
    </submittedName>
</protein>
<sequence>MELLFSVGTPMTSSQTSRLLEAGFTFILYQRGQLPLPFQQLQASATEVQLQNVEGRNGSKAVLREEVQKILPELAGCIKMDPRQRIALMTQERKRRLQINKLEKQRKLEIAAESKAFNSIQPAMEMLRRLLADATVRKPELTPSGHRKRIVSLALLLGPSVYSPKEIYYFDLPCNWASDDSNVNSKAEAEQFQTTVLRQFYKKIITSSDFMDFTEKPLGTQYVHICVVALGDLNNILMNEYYNNVLRLPGLPPSIHQALIRQPIGDSLETDPSSATPIHFSRKNRNKCFKIRIQDVTLEQSMDSVSCDGSSSSSFSSDILFNSNSFSCYQIPLRFKGVQCKNKRL</sequence>
<dbReference type="InterPro" id="IPR053729">
    <property type="entry name" value="MAD2L1BP_domain_sf"/>
</dbReference>
<accession>A0A1D2NJY0</accession>
<dbReference type="PANTHER" id="PTHR15681">
    <property type="entry name" value="MAD2L1-BINDING PROTEIN"/>
    <property type="match status" value="1"/>
</dbReference>
<evidence type="ECO:0000313" key="1">
    <source>
        <dbReference type="EMBL" id="ODN05588.1"/>
    </source>
</evidence>
<dbReference type="PANTHER" id="PTHR15681:SF1">
    <property type="entry name" value="MAD2L1-BINDING PROTEIN"/>
    <property type="match status" value="1"/>
</dbReference>
<gene>
    <name evidence="1" type="ORF">Ocin01_01092</name>
</gene>
<keyword evidence="2" id="KW-1185">Reference proteome</keyword>
<dbReference type="OrthoDB" id="6358883at2759"/>
<dbReference type="Gene3D" id="3.30.900.20">
    <property type="match status" value="1"/>
</dbReference>
<reference evidence="1 2" key="1">
    <citation type="journal article" date="2016" name="Genome Biol. Evol.">
        <title>Gene Family Evolution Reflects Adaptation to Soil Environmental Stressors in the Genome of the Collembolan Orchesella cincta.</title>
        <authorList>
            <person name="Faddeeva-Vakhrusheva A."/>
            <person name="Derks M.F."/>
            <person name="Anvar S.Y."/>
            <person name="Agamennone V."/>
            <person name="Suring W."/>
            <person name="Smit S."/>
            <person name="van Straalen N.M."/>
            <person name="Roelofs D."/>
        </authorList>
    </citation>
    <scope>NUCLEOTIDE SEQUENCE [LARGE SCALE GENOMIC DNA]</scope>
    <source>
        <tissue evidence="1">Mixed pool</tissue>
    </source>
</reference>
<dbReference type="Proteomes" id="UP000094527">
    <property type="component" value="Unassembled WGS sequence"/>
</dbReference>
<name>A0A1D2NJY0_ORCCI</name>
<organism evidence="1 2">
    <name type="scientific">Orchesella cincta</name>
    <name type="common">Springtail</name>
    <name type="synonym">Podura cincta</name>
    <dbReference type="NCBI Taxonomy" id="48709"/>
    <lineage>
        <taxon>Eukaryota</taxon>
        <taxon>Metazoa</taxon>
        <taxon>Ecdysozoa</taxon>
        <taxon>Arthropoda</taxon>
        <taxon>Hexapoda</taxon>
        <taxon>Collembola</taxon>
        <taxon>Entomobryomorpha</taxon>
        <taxon>Entomobryoidea</taxon>
        <taxon>Orchesellidae</taxon>
        <taxon>Orchesellinae</taxon>
        <taxon>Orchesella</taxon>
    </lineage>
</organism>
<dbReference type="GO" id="GO:0005634">
    <property type="term" value="C:nucleus"/>
    <property type="evidence" value="ECO:0007669"/>
    <property type="project" value="InterPro"/>
</dbReference>
<evidence type="ECO:0000313" key="2">
    <source>
        <dbReference type="Proteomes" id="UP000094527"/>
    </source>
</evidence>
<dbReference type="EMBL" id="LJIJ01000020">
    <property type="protein sequence ID" value="ODN05588.1"/>
    <property type="molecule type" value="Genomic_DNA"/>
</dbReference>
<comment type="caution">
    <text evidence="1">The sequence shown here is derived from an EMBL/GenBank/DDBJ whole genome shotgun (WGS) entry which is preliminary data.</text>
</comment>
<dbReference type="InterPro" id="IPR009511">
    <property type="entry name" value="MAD1/Cdc20-bound-Mad2-bd"/>
</dbReference>